<organism evidence="3 4">
    <name type="scientific">Actinomadura napierensis</name>
    <dbReference type="NCBI Taxonomy" id="267854"/>
    <lineage>
        <taxon>Bacteria</taxon>
        <taxon>Bacillati</taxon>
        <taxon>Actinomycetota</taxon>
        <taxon>Actinomycetes</taxon>
        <taxon>Streptosporangiales</taxon>
        <taxon>Thermomonosporaceae</taxon>
        <taxon>Actinomadura</taxon>
    </lineage>
</organism>
<dbReference type="Gene3D" id="3.40.50.150">
    <property type="entry name" value="Vaccinia Virus protein VP39"/>
    <property type="match status" value="1"/>
</dbReference>
<keyword evidence="4" id="KW-1185">Reference proteome</keyword>
<dbReference type="InterPro" id="IPR029063">
    <property type="entry name" value="SAM-dependent_MTases_sf"/>
</dbReference>
<keyword evidence="1" id="KW-0808">Transferase</keyword>
<dbReference type="SUPFAM" id="SSF53335">
    <property type="entry name" value="S-adenosyl-L-methionine-dependent methyltransferases"/>
    <property type="match status" value="1"/>
</dbReference>
<dbReference type="Pfam" id="PF08241">
    <property type="entry name" value="Methyltransf_11"/>
    <property type="match status" value="1"/>
</dbReference>
<evidence type="ECO:0000313" key="4">
    <source>
        <dbReference type="Proteomes" id="UP001501020"/>
    </source>
</evidence>
<dbReference type="RefSeq" id="WP_344267126.1">
    <property type="nucleotide sequence ID" value="NZ_BAAAMR010000023.1"/>
</dbReference>
<protein>
    <recommendedName>
        <fullName evidence="2">Methyltransferase type 11 domain-containing protein</fullName>
    </recommendedName>
</protein>
<dbReference type="PANTHER" id="PTHR44068">
    <property type="entry name" value="ZGC:194242"/>
    <property type="match status" value="1"/>
</dbReference>
<name>A0ABN2Z3I9_9ACTN</name>
<proteinExistence type="predicted"/>
<sequence>MVRGDDSAGGYDRAFCAEGVGDVFARTVAELDPGLPAGVEPYSFLSSHLLACVSRALALVSGDVLVDLGCGRGGPGLWLARQAEAHLIGVDFSSVAVTHASRRAAQAPDRRGRSARFRQGDLAATGLPDAVADALVSIDALHFPADRAAAVGEVWRVLRPGGRLVLTGWHPVGIGDERLPERHRGTDWPASLTAAGFTVVDCATDAAWDRTFRAVYTAALAHGDPGGDAALAGLQDEARRLLPAAHLLRRVLVTAAR</sequence>
<feature type="domain" description="Methyltransferase type 11" evidence="2">
    <location>
        <begin position="66"/>
        <end position="166"/>
    </location>
</feature>
<dbReference type="InterPro" id="IPR050447">
    <property type="entry name" value="Erg6_SMT_methyltransf"/>
</dbReference>
<reference evidence="3 4" key="1">
    <citation type="journal article" date="2019" name="Int. J. Syst. Evol. Microbiol.">
        <title>The Global Catalogue of Microorganisms (GCM) 10K type strain sequencing project: providing services to taxonomists for standard genome sequencing and annotation.</title>
        <authorList>
            <consortium name="The Broad Institute Genomics Platform"/>
            <consortium name="The Broad Institute Genome Sequencing Center for Infectious Disease"/>
            <person name="Wu L."/>
            <person name="Ma J."/>
        </authorList>
    </citation>
    <scope>NUCLEOTIDE SEQUENCE [LARGE SCALE GENOMIC DNA]</scope>
    <source>
        <strain evidence="3 4">JCM 13850</strain>
    </source>
</reference>
<dbReference type="InterPro" id="IPR013216">
    <property type="entry name" value="Methyltransf_11"/>
</dbReference>
<comment type="caution">
    <text evidence="3">The sequence shown here is derived from an EMBL/GenBank/DDBJ whole genome shotgun (WGS) entry which is preliminary data.</text>
</comment>
<dbReference type="EMBL" id="BAAAMR010000023">
    <property type="protein sequence ID" value="GAA2136208.1"/>
    <property type="molecule type" value="Genomic_DNA"/>
</dbReference>
<dbReference type="CDD" id="cd02440">
    <property type="entry name" value="AdoMet_MTases"/>
    <property type="match status" value="1"/>
</dbReference>
<dbReference type="PANTHER" id="PTHR44068:SF11">
    <property type="entry name" value="GERANYL DIPHOSPHATE 2-C-METHYLTRANSFERASE"/>
    <property type="match status" value="1"/>
</dbReference>
<gene>
    <name evidence="3" type="ORF">GCM10009727_30830</name>
</gene>
<evidence type="ECO:0000256" key="1">
    <source>
        <dbReference type="ARBA" id="ARBA00022679"/>
    </source>
</evidence>
<accession>A0ABN2Z3I9</accession>
<dbReference type="Proteomes" id="UP001501020">
    <property type="component" value="Unassembled WGS sequence"/>
</dbReference>
<evidence type="ECO:0000313" key="3">
    <source>
        <dbReference type="EMBL" id="GAA2136208.1"/>
    </source>
</evidence>
<evidence type="ECO:0000259" key="2">
    <source>
        <dbReference type="Pfam" id="PF08241"/>
    </source>
</evidence>